<dbReference type="InterPro" id="IPR014284">
    <property type="entry name" value="RNA_pol_sigma-70_dom"/>
</dbReference>
<evidence type="ECO:0000256" key="4">
    <source>
        <dbReference type="ARBA" id="ARBA00023163"/>
    </source>
</evidence>
<evidence type="ECO:0000313" key="7">
    <source>
        <dbReference type="EMBL" id="NDV92776.1"/>
    </source>
</evidence>
<dbReference type="GO" id="GO:0003677">
    <property type="term" value="F:DNA binding"/>
    <property type="evidence" value="ECO:0007669"/>
    <property type="project" value="InterPro"/>
</dbReference>
<evidence type="ECO:0000259" key="5">
    <source>
        <dbReference type="Pfam" id="PF04542"/>
    </source>
</evidence>
<evidence type="ECO:0000256" key="3">
    <source>
        <dbReference type="ARBA" id="ARBA00023082"/>
    </source>
</evidence>
<keyword evidence="4" id="KW-0804">Transcription</keyword>
<feature type="domain" description="RNA polymerase sigma-70 region 2" evidence="5">
    <location>
        <begin position="16"/>
        <end position="75"/>
    </location>
</feature>
<dbReference type="InterPro" id="IPR013324">
    <property type="entry name" value="RNA_pol_sigma_r3/r4-like"/>
</dbReference>
<evidence type="ECO:0000256" key="1">
    <source>
        <dbReference type="ARBA" id="ARBA00010641"/>
    </source>
</evidence>
<evidence type="ECO:0000259" key="6">
    <source>
        <dbReference type="Pfam" id="PF08281"/>
    </source>
</evidence>
<feature type="domain" description="RNA polymerase sigma factor 70 region 4 type 2" evidence="6">
    <location>
        <begin position="114"/>
        <end position="166"/>
    </location>
</feature>
<dbReference type="CDD" id="cd06171">
    <property type="entry name" value="Sigma70_r4"/>
    <property type="match status" value="1"/>
</dbReference>
<dbReference type="Gene3D" id="1.10.1740.10">
    <property type="match status" value="1"/>
</dbReference>
<evidence type="ECO:0000313" key="8">
    <source>
        <dbReference type="Proteomes" id="UP000470213"/>
    </source>
</evidence>
<dbReference type="Proteomes" id="UP000470213">
    <property type="component" value="Unassembled WGS sequence"/>
</dbReference>
<dbReference type="GO" id="GO:0006352">
    <property type="term" value="P:DNA-templated transcription initiation"/>
    <property type="evidence" value="ECO:0007669"/>
    <property type="project" value="InterPro"/>
</dbReference>
<sequence>MPNNSAPKSDSFVKGLYESSYKELFAFLLRRSNNRQQAQDFSQEAFLRLIRVERKDLIEQPRAYLFRIAANLVHEKRLKNISQWQKETSALDNVEEIPCEDDPHAHIERQKAIQDLEKILASLPPIYQSVLLMRKRDGLNHAEIAERLGISIHTVRKYLTRAVTECRKAHSMGQEL</sequence>
<organism evidence="7 8">
    <name type="scientific">Alteromonas profundi</name>
    <dbReference type="NCBI Taxonomy" id="2696062"/>
    <lineage>
        <taxon>Bacteria</taxon>
        <taxon>Pseudomonadati</taxon>
        <taxon>Pseudomonadota</taxon>
        <taxon>Gammaproteobacteria</taxon>
        <taxon>Alteromonadales</taxon>
        <taxon>Alteromonadaceae</taxon>
        <taxon>Alteromonas/Salinimonas group</taxon>
        <taxon>Alteromonas</taxon>
    </lineage>
</organism>
<evidence type="ECO:0000256" key="2">
    <source>
        <dbReference type="ARBA" id="ARBA00023015"/>
    </source>
</evidence>
<dbReference type="Pfam" id="PF08281">
    <property type="entry name" value="Sigma70_r4_2"/>
    <property type="match status" value="1"/>
</dbReference>
<comment type="similarity">
    <text evidence="1">Belongs to the sigma-70 factor family. ECF subfamily.</text>
</comment>
<dbReference type="SUPFAM" id="SSF88946">
    <property type="entry name" value="Sigma2 domain of RNA polymerase sigma factors"/>
    <property type="match status" value="1"/>
</dbReference>
<dbReference type="AlphaFoldDB" id="A0A7X5RMI2"/>
<dbReference type="InterPro" id="IPR007627">
    <property type="entry name" value="RNA_pol_sigma70_r2"/>
</dbReference>
<dbReference type="SUPFAM" id="SSF88659">
    <property type="entry name" value="Sigma3 and sigma4 domains of RNA polymerase sigma factors"/>
    <property type="match status" value="1"/>
</dbReference>
<dbReference type="PANTHER" id="PTHR43133:SF63">
    <property type="entry name" value="RNA POLYMERASE SIGMA FACTOR FECI-RELATED"/>
    <property type="match status" value="1"/>
</dbReference>
<name>A0A7X5RMI2_9ALTE</name>
<comment type="caution">
    <text evidence="7">The sequence shown here is derived from an EMBL/GenBank/DDBJ whole genome shotgun (WGS) entry which is preliminary data.</text>
</comment>
<dbReference type="GO" id="GO:0016987">
    <property type="term" value="F:sigma factor activity"/>
    <property type="evidence" value="ECO:0007669"/>
    <property type="project" value="UniProtKB-KW"/>
</dbReference>
<dbReference type="Gene3D" id="1.10.10.10">
    <property type="entry name" value="Winged helix-like DNA-binding domain superfamily/Winged helix DNA-binding domain"/>
    <property type="match status" value="1"/>
</dbReference>
<accession>A0A7X5RMI2</accession>
<dbReference type="Pfam" id="PF04542">
    <property type="entry name" value="Sigma70_r2"/>
    <property type="match status" value="1"/>
</dbReference>
<dbReference type="InterPro" id="IPR013249">
    <property type="entry name" value="RNA_pol_sigma70_r4_t2"/>
</dbReference>
<keyword evidence="8" id="KW-1185">Reference proteome</keyword>
<dbReference type="PANTHER" id="PTHR43133">
    <property type="entry name" value="RNA POLYMERASE ECF-TYPE SIGMA FACTO"/>
    <property type="match status" value="1"/>
</dbReference>
<proteinExistence type="inferred from homology"/>
<dbReference type="InterPro" id="IPR013325">
    <property type="entry name" value="RNA_pol_sigma_r2"/>
</dbReference>
<dbReference type="NCBIfam" id="TIGR02937">
    <property type="entry name" value="sigma70-ECF"/>
    <property type="match status" value="1"/>
</dbReference>
<dbReference type="InterPro" id="IPR036388">
    <property type="entry name" value="WH-like_DNA-bd_sf"/>
</dbReference>
<dbReference type="RefSeq" id="WP_163087810.1">
    <property type="nucleotide sequence ID" value="NZ_JAAAWN010000028.1"/>
</dbReference>
<reference evidence="7 8" key="1">
    <citation type="submission" date="2020-01" db="EMBL/GenBank/DDBJ databases">
        <authorList>
            <person name="Chen J."/>
            <person name="Zhu S."/>
            <person name="Yang J."/>
        </authorList>
    </citation>
    <scope>NUCLEOTIDE SEQUENCE [LARGE SCALE GENOMIC DNA]</scope>
    <source>
        <strain evidence="7 8">345S023</strain>
    </source>
</reference>
<gene>
    <name evidence="7" type="ORF">GTH32_16495</name>
</gene>
<dbReference type="InterPro" id="IPR039425">
    <property type="entry name" value="RNA_pol_sigma-70-like"/>
</dbReference>
<keyword evidence="3" id="KW-0731">Sigma factor</keyword>
<protein>
    <submittedName>
        <fullName evidence="7">Sigma-70 family RNA polymerase sigma factor</fullName>
    </submittedName>
</protein>
<dbReference type="EMBL" id="JAAAWN010000028">
    <property type="protein sequence ID" value="NDV92776.1"/>
    <property type="molecule type" value="Genomic_DNA"/>
</dbReference>
<keyword evidence="2" id="KW-0805">Transcription regulation</keyword>